<evidence type="ECO:0000313" key="2">
    <source>
        <dbReference type="Proteomes" id="UP000645612"/>
    </source>
</evidence>
<name>A0A8I1DMI6_BURCE</name>
<sequence length="140" mass="15880">MNEFSEIDYQKQLIVSGLDDFSPNAALPRVFGGQFGTSPEKWKAAVVEFLCINVRVGLLECVNRKEISGEVGEVVLRELLNFGDKEKNMDPEILWNILYFSSTPNMDGILQSLDLNSWDALNQEVSRQFCEILRGLYSKV</sequence>
<protein>
    <submittedName>
        <fullName evidence="1">Uncharacterized protein</fullName>
    </submittedName>
</protein>
<dbReference type="AlphaFoldDB" id="A0A8I1DMI6"/>
<comment type="caution">
    <text evidence="1">The sequence shown here is derived from an EMBL/GenBank/DDBJ whole genome shotgun (WGS) entry which is preliminary data.</text>
</comment>
<organism evidence="1 2">
    <name type="scientific">Burkholderia cepacia</name>
    <name type="common">Pseudomonas cepacia</name>
    <dbReference type="NCBI Taxonomy" id="292"/>
    <lineage>
        <taxon>Bacteria</taxon>
        <taxon>Pseudomonadati</taxon>
        <taxon>Pseudomonadota</taxon>
        <taxon>Betaproteobacteria</taxon>
        <taxon>Burkholderiales</taxon>
        <taxon>Burkholderiaceae</taxon>
        <taxon>Burkholderia</taxon>
        <taxon>Burkholderia cepacia complex</taxon>
    </lineage>
</organism>
<evidence type="ECO:0000313" key="1">
    <source>
        <dbReference type="EMBL" id="MBH9696491.1"/>
    </source>
</evidence>
<accession>A0A8I1DMI6</accession>
<dbReference type="RefSeq" id="WP_165580579.1">
    <property type="nucleotide sequence ID" value="NZ_CADDZZ010000059.1"/>
</dbReference>
<dbReference type="Proteomes" id="UP000645612">
    <property type="component" value="Unassembled WGS sequence"/>
</dbReference>
<proteinExistence type="predicted"/>
<gene>
    <name evidence="1" type="ORF">JAO13_08565</name>
</gene>
<reference evidence="1" key="1">
    <citation type="submission" date="2020-12" db="EMBL/GenBank/DDBJ databases">
        <title>Burkholderia cepacia complex in Mexico.</title>
        <authorList>
            <person name="Estrada P."/>
        </authorList>
    </citation>
    <scope>NUCLEOTIDE SEQUENCE</scope>
    <source>
        <strain evidence="1">871</strain>
    </source>
</reference>
<dbReference type="EMBL" id="JAEDXG010000006">
    <property type="protein sequence ID" value="MBH9696491.1"/>
    <property type="molecule type" value="Genomic_DNA"/>
</dbReference>